<dbReference type="AlphaFoldDB" id="A0AAV6WRE3"/>
<organism evidence="5 6">
    <name type="scientific">Buddleja alternifolia</name>
    <dbReference type="NCBI Taxonomy" id="168488"/>
    <lineage>
        <taxon>Eukaryota</taxon>
        <taxon>Viridiplantae</taxon>
        <taxon>Streptophyta</taxon>
        <taxon>Embryophyta</taxon>
        <taxon>Tracheophyta</taxon>
        <taxon>Spermatophyta</taxon>
        <taxon>Magnoliopsida</taxon>
        <taxon>eudicotyledons</taxon>
        <taxon>Gunneridae</taxon>
        <taxon>Pentapetalae</taxon>
        <taxon>asterids</taxon>
        <taxon>lamiids</taxon>
        <taxon>Lamiales</taxon>
        <taxon>Scrophulariaceae</taxon>
        <taxon>Buddlejeae</taxon>
        <taxon>Buddleja</taxon>
    </lineage>
</organism>
<evidence type="ECO:0000256" key="1">
    <source>
        <dbReference type="ARBA" id="ARBA00023125"/>
    </source>
</evidence>
<accession>A0AAV6WRE3</accession>
<feature type="domain" description="HAT C-terminal dimerisation" evidence="3">
    <location>
        <begin position="350"/>
        <end position="432"/>
    </location>
</feature>
<dbReference type="Pfam" id="PF14372">
    <property type="entry name" value="hAT-like_RNase-H"/>
    <property type="match status" value="1"/>
</dbReference>
<keyword evidence="1" id="KW-0238">DNA-binding</keyword>
<dbReference type="InterPro" id="IPR025525">
    <property type="entry name" value="hAT-like_transposase_RNase-H"/>
</dbReference>
<reference evidence="5" key="1">
    <citation type="submission" date="2019-10" db="EMBL/GenBank/DDBJ databases">
        <authorList>
            <person name="Zhang R."/>
            <person name="Pan Y."/>
            <person name="Wang J."/>
            <person name="Ma R."/>
            <person name="Yu S."/>
        </authorList>
    </citation>
    <scope>NUCLEOTIDE SEQUENCE</scope>
    <source>
        <strain evidence="5">LA-IB0</strain>
        <tissue evidence="5">Leaf</tissue>
    </source>
</reference>
<evidence type="ECO:0000313" key="6">
    <source>
        <dbReference type="Proteomes" id="UP000826271"/>
    </source>
</evidence>
<dbReference type="InterPro" id="IPR012337">
    <property type="entry name" value="RNaseH-like_sf"/>
</dbReference>
<dbReference type="GO" id="GO:0003677">
    <property type="term" value="F:DNA binding"/>
    <property type="evidence" value="ECO:0007669"/>
    <property type="project" value="UniProtKB-KW"/>
</dbReference>
<name>A0AAV6WRE3_9LAMI</name>
<dbReference type="PANTHER" id="PTHR46481">
    <property type="entry name" value="ZINC FINGER BED DOMAIN-CONTAINING PROTEIN 4"/>
    <property type="match status" value="1"/>
</dbReference>
<proteinExistence type="predicted"/>
<protein>
    <recommendedName>
        <fullName evidence="7">Transposase</fullName>
    </recommendedName>
</protein>
<feature type="region of interest" description="Disordered" evidence="2">
    <location>
        <begin position="1"/>
        <end position="49"/>
    </location>
</feature>
<evidence type="ECO:0000313" key="5">
    <source>
        <dbReference type="EMBL" id="KAG8372768.1"/>
    </source>
</evidence>
<evidence type="ECO:0000259" key="3">
    <source>
        <dbReference type="Pfam" id="PF05699"/>
    </source>
</evidence>
<dbReference type="EMBL" id="WHWC01000012">
    <property type="protein sequence ID" value="KAG8372768.1"/>
    <property type="molecule type" value="Genomic_DNA"/>
</dbReference>
<evidence type="ECO:0000259" key="4">
    <source>
        <dbReference type="Pfam" id="PF14372"/>
    </source>
</evidence>
<feature type="domain" description="hAT-like transposase RNase-H fold" evidence="4">
    <location>
        <begin position="212"/>
        <end position="290"/>
    </location>
</feature>
<dbReference type="GO" id="GO:0046983">
    <property type="term" value="F:protein dimerization activity"/>
    <property type="evidence" value="ECO:0007669"/>
    <property type="project" value="InterPro"/>
</dbReference>
<evidence type="ECO:0000256" key="2">
    <source>
        <dbReference type="SAM" id="MobiDB-lite"/>
    </source>
</evidence>
<dbReference type="InterPro" id="IPR008906">
    <property type="entry name" value="HATC_C_dom"/>
</dbReference>
<sequence length="439" mass="50253">MLTNDDDRVEADSDSDKMSGYEMEPEERDSLPSIDLRDSSTEMGDSSRDIELGSDIVSGKRKLTLDVWAHFKRIKVDGCQYGECPEVAVFVKARRWQTRKVGSQEPKTFNEEETRRQLAMMVVLHDYPLSMVDHVGFREFVASFKSGFHMISRNTLKNDIMKIYGDEKVKCRKSLEKLKCRIAITTDMWTSSNSKKGFMAITGHYIDDSWVLQSCILSPNWMIQSMSDKMLRKFDKYWKTCHVMMGVAAVLDPRYKMILVEYYFQQIYGETSQSKIDEIRHNCYKLLSDYQSRAATMRSDSSSSSSRGSLGSMMRGGVFDVTNASTFDSLEGYDQFVASRFTTPASLTSELDVYLEESVLPRTQNFDVLSWWKVNGLKYPILQTMARDILAIPVSTVASESAFSTSGRLISPHRSRLHPSTVEALMCSRSWFWKEKNGK</sequence>
<dbReference type="SUPFAM" id="SSF53098">
    <property type="entry name" value="Ribonuclease H-like"/>
    <property type="match status" value="1"/>
</dbReference>
<dbReference type="PANTHER" id="PTHR46481:SF11">
    <property type="entry name" value="ZINC FINGER BED DOMAIN-CONTAINING PROTEIN RICESLEEPER 2-LIKE"/>
    <property type="match status" value="1"/>
</dbReference>
<dbReference type="SUPFAM" id="SSF140996">
    <property type="entry name" value="Hermes dimerisation domain"/>
    <property type="match status" value="1"/>
</dbReference>
<dbReference type="Pfam" id="PF05699">
    <property type="entry name" value="Dimer_Tnp_hAT"/>
    <property type="match status" value="1"/>
</dbReference>
<comment type="caution">
    <text evidence="5">The sequence shown here is derived from an EMBL/GenBank/DDBJ whole genome shotgun (WGS) entry which is preliminary data.</text>
</comment>
<feature type="compositionally biased region" description="Basic and acidic residues" evidence="2">
    <location>
        <begin position="10"/>
        <end position="19"/>
    </location>
</feature>
<dbReference type="InterPro" id="IPR052035">
    <property type="entry name" value="ZnF_BED_domain_contain"/>
</dbReference>
<feature type="compositionally biased region" description="Basic and acidic residues" evidence="2">
    <location>
        <begin position="35"/>
        <end position="49"/>
    </location>
</feature>
<dbReference type="Proteomes" id="UP000826271">
    <property type="component" value="Unassembled WGS sequence"/>
</dbReference>
<keyword evidence="6" id="KW-1185">Reference proteome</keyword>
<evidence type="ECO:0008006" key="7">
    <source>
        <dbReference type="Google" id="ProtNLM"/>
    </source>
</evidence>
<gene>
    <name evidence="5" type="ORF">BUALT_Bualt12G0101200</name>
</gene>